<name>A3XMS9_LEEBM</name>
<dbReference type="Proteomes" id="UP000001601">
    <property type="component" value="Unassembled WGS sequence"/>
</dbReference>
<evidence type="ECO:0000313" key="1">
    <source>
        <dbReference type="EMBL" id="EAQ49140.1"/>
    </source>
</evidence>
<reference evidence="1 2" key="1">
    <citation type="journal article" date="2007" name="Nature">
        <title>Light stimulates growth of proteorhodopsin-containing marine Flavobacteria.</title>
        <authorList>
            <person name="Gomez-Consarnau L."/>
            <person name="Gonzalez J.M."/>
            <person name="Coll-Llado M."/>
            <person name="Gourdon P."/>
            <person name="Pascher T."/>
            <person name="Neutze R."/>
            <person name="Pedros-Alio C."/>
            <person name="Pinhassi J."/>
        </authorList>
    </citation>
    <scope>NUCLEOTIDE SEQUENCE [LARGE SCALE GENOMIC DNA]</scope>
    <source>
        <strain evidence="1 2">MED217</strain>
    </source>
</reference>
<keyword evidence="2" id="KW-1185">Reference proteome</keyword>
<dbReference type="EMBL" id="AANC01000005">
    <property type="protein sequence ID" value="EAQ49140.1"/>
    <property type="molecule type" value="Genomic_DNA"/>
</dbReference>
<dbReference type="STRING" id="398720.MED217_07041"/>
<gene>
    <name evidence="1" type="ORF">MED217_07041</name>
</gene>
<proteinExistence type="predicted"/>
<sequence>MKLLNKLPQAKPVCRQRQAHEALVENEFSISRHPDNYRDAVLNLLATPIKQTDFSPVTQIATV</sequence>
<accession>A3XMS9</accession>
<evidence type="ECO:0000313" key="2">
    <source>
        <dbReference type="Proteomes" id="UP000001601"/>
    </source>
</evidence>
<dbReference type="AlphaFoldDB" id="A3XMS9"/>
<dbReference type="HOGENOM" id="CLU_2880336_0_0_10"/>
<organism evidence="1 2">
    <name type="scientific">Leeuwenhoekiella blandensis (strain CECT 7118 / CCUG 51940 / KCTC 22103 / MED217)</name>
    <name type="common">Flavobacterium sp. (strain MED217)</name>
    <dbReference type="NCBI Taxonomy" id="398720"/>
    <lineage>
        <taxon>Bacteria</taxon>
        <taxon>Pseudomonadati</taxon>
        <taxon>Bacteroidota</taxon>
        <taxon>Flavobacteriia</taxon>
        <taxon>Flavobacteriales</taxon>
        <taxon>Flavobacteriaceae</taxon>
        <taxon>Leeuwenhoekiella</taxon>
    </lineage>
</organism>
<protein>
    <submittedName>
        <fullName evidence="1">Uncharacterized protein</fullName>
    </submittedName>
</protein>
<comment type="caution">
    <text evidence="1">The sequence shown here is derived from an EMBL/GenBank/DDBJ whole genome shotgun (WGS) entry which is preliminary data.</text>
</comment>